<evidence type="ECO:0000313" key="3">
    <source>
        <dbReference type="Proteomes" id="UP000270094"/>
    </source>
</evidence>
<evidence type="ECO:0000313" key="2">
    <source>
        <dbReference type="EMBL" id="VDM84262.1"/>
    </source>
</evidence>
<dbReference type="PANTHER" id="PTHR17695">
    <property type="entry name" value="SMALL SUBUNIT PROCESSOME COMPONENT 20 HOMOLOG"/>
    <property type="match status" value="1"/>
</dbReference>
<dbReference type="AlphaFoldDB" id="A0A3P7LYM8"/>
<dbReference type="PANTHER" id="PTHR17695:SF11">
    <property type="entry name" value="SMALL SUBUNIT PROCESSOME COMPONENT 20 HOMOLOG"/>
    <property type="match status" value="1"/>
</dbReference>
<reference evidence="2 3" key="1">
    <citation type="submission" date="2018-11" db="EMBL/GenBank/DDBJ databases">
        <authorList>
            <consortium name="Pathogen Informatics"/>
        </authorList>
    </citation>
    <scope>NUCLEOTIDE SEQUENCE [LARGE SCALE GENOMIC DNA]</scope>
</reference>
<dbReference type="Proteomes" id="UP000270094">
    <property type="component" value="Unassembled WGS sequence"/>
</dbReference>
<name>A0A3P7LYM8_STRVU</name>
<gene>
    <name evidence="2" type="ORF">SVUK_LOCUS19260</name>
</gene>
<evidence type="ECO:0000259" key="1">
    <source>
        <dbReference type="Pfam" id="PF07539"/>
    </source>
</evidence>
<dbReference type="InterPro" id="IPR011430">
    <property type="entry name" value="UTP20_N"/>
</dbReference>
<feature type="domain" description="U3 small nucleolar RNA-associated protein 20 N-terminal" evidence="1">
    <location>
        <begin position="30"/>
        <end position="175"/>
    </location>
</feature>
<dbReference type="EMBL" id="UYYB01128837">
    <property type="protein sequence ID" value="VDM84262.1"/>
    <property type="molecule type" value="Genomic_DNA"/>
</dbReference>
<accession>A0A3P7LYM8</accession>
<protein>
    <recommendedName>
        <fullName evidence="1">U3 small nucleolar RNA-associated protein 20 N-terminal domain-containing protein</fullName>
    </recommendedName>
</protein>
<dbReference type="InterPro" id="IPR052575">
    <property type="entry name" value="SSU_processome_comp_20"/>
</dbReference>
<organism evidence="2 3">
    <name type="scientific">Strongylus vulgaris</name>
    <name type="common">Blood worm</name>
    <dbReference type="NCBI Taxonomy" id="40348"/>
    <lineage>
        <taxon>Eukaryota</taxon>
        <taxon>Metazoa</taxon>
        <taxon>Ecdysozoa</taxon>
        <taxon>Nematoda</taxon>
        <taxon>Chromadorea</taxon>
        <taxon>Rhabditida</taxon>
        <taxon>Rhabditina</taxon>
        <taxon>Rhabditomorpha</taxon>
        <taxon>Strongyloidea</taxon>
        <taxon>Strongylidae</taxon>
        <taxon>Strongylus</taxon>
    </lineage>
</organism>
<dbReference type="GO" id="GO:0030686">
    <property type="term" value="C:90S preribosome"/>
    <property type="evidence" value="ECO:0007669"/>
    <property type="project" value="TreeGrafter"/>
</dbReference>
<dbReference type="OrthoDB" id="360653at2759"/>
<dbReference type="Pfam" id="PF07539">
    <property type="entry name" value="UTP20_N"/>
    <property type="match status" value="1"/>
</dbReference>
<keyword evidence="3" id="KW-1185">Reference proteome</keyword>
<dbReference type="GO" id="GO:0032040">
    <property type="term" value="C:small-subunit processome"/>
    <property type="evidence" value="ECO:0007669"/>
    <property type="project" value="TreeGrafter"/>
</dbReference>
<proteinExistence type="predicted"/>
<sequence>MYELLESFARGMDIDAFWAIMSEAIDQVNDVYSKFSDAKSVYMESKIHETYDHLLIVGNDMVQKAAIACIFSYKDKSLLPYKENFERLLDEKSFREQLVLFSINEEEGVCVVHEDHRSAVMHILLRFLYGKLWALTKRNVVESRRAAIFRYLGGCRTYELLEFLKILFAPILDVIGTSDIDYNKMEILCNDKESLFKMDFAKVNRYGG</sequence>